<dbReference type="InterPro" id="IPR036961">
    <property type="entry name" value="Kinesin_motor_dom_sf"/>
</dbReference>
<gene>
    <name evidence="2" type="ORF">NP233_g12197</name>
</gene>
<dbReference type="InterPro" id="IPR027417">
    <property type="entry name" value="P-loop_NTPase"/>
</dbReference>
<sequence length="181" mass="20385">MFSRPVSAPTSPTPASAHPTCAKEYEERCYKDTSLPLVDSPRPLQPHLYEQAAKVYLLMRRRQESQAVVARGITGSGKVIKPPPASHTDSPAVCTLEERKPYRRPDPGLEYGPQLVWQCENPYEPECITARPLPRTALYRPRPHRLRQGPYLWPRQVSPQQTLSRGADIPRLLPAAGWVSV</sequence>
<evidence type="ECO:0000313" key="3">
    <source>
        <dbReference type="Proteomes" id="UP001213000"/>
    </source>
</evidence>
<evidence type="ECO:0000313" key="2">
    <source>
        <dbReference type="EMBL" id="KAJ3555493.1"/>
    </source>
</evidence>
<proteinExistence type="predicted"/>
<feature type="region of interest" description="Disordered" evidence="1">
    <location>
        <begin position="1"/>
        <end position="21"/>
    </location>
</feature>
<name>A0AAD5VFJ3_9AGAR</name>
<dbReference type="AlphaFoldDB" id="A0AAD5VFJ3"/>
<organism evidence="2 3">
    <name type="scientific">Leucocoprinus birnbaumii</name>
    <dbReference type="NCBI Taxonomy" id="56174"/>
    <lineage>
        <taxon>Eukaryota</taxon>
        <taxon>Fungi</taxon>
        <taxon>Dikarya</taxon>
        <taxon>Basidiomycota</taxon>
        <taxon>Agaricomycotina</taxon>
        <taxon>Agaricomycetes</taxon>
        <taxon>Agaricomycetidae</taxon>
        <taxon>Agaricales</taxon>
        <taxon>Agaricineae</taxon>
        <taxon>Agaricaceae</taxon>
        <taxon>Leucocoprinus</taxon>
    </lineage>
</organism>
<dbReference type="Gene3D" id="3.40.850.10">
    <property type="entry name" value="Kinesin motor domain"/>
    <property type="match status" value="1"/>
</dbReference>
<dbReference type="SUPFAM" id="SSF52540">
    <property type="entry name" value="P-loop containing nucleoside triphosphate hydrolases"/>
    <property type="match status" value="1"/>
</dbReference>
<comment type="caution">
    <text evidence="2">The sequence shown here is derived from an EMBL/GenBank/DDBJ whole genome shotgun (WGS) entry which is preliminary data.</text>
</comment>
<dbReference type="Proteomes" id="UP001213000">
    <property type="component" value="Unassembled WGS sequence"/>
</dbReference>
<protein>
    <submittedName>
        <fullName evidence="2">Uncharacterized protein</fullName>
    </submittedName>
</protein>
<feature type="compositionally biased region" description="Low complexity" evidence="1">
    <location>
        <begin position="1"/>
        <end position="20"/>
    </location>
</feature>
<reference evidence="2" key="1">
    <citation type="submission" date="2022-07" db="EMBL/GenBank/DDBJ databases">
        <title>Genome Sequence of Leucocoprinus birnbaumii.</title>
        <authorList>
            <person name="Buettner E."/>
        </authorList>
    </citation>
    <scope>NUCLEOTIDE SEQUENCE</scope>
    <source>
        <strain evidence="2">VT141</strain>
    </source>
</reference>
<evidence type="ECO:0000256" key="1">
    <source>
        <dbReference type="SAM" id="MobiDB-lite"/>
    </source>
</evidence>
<keyword evidence="3" id="KW-1185">Reference proteome</keyword>
<accession>A0AAD5VFJ3</accession>
<dbReference type="EMBL" id="JANIEX010001676">
    <property type="protein sequence ID" value="KAJ3555493.1"/>
    <property type="molecule type" value="Genomic_DNA"/>
</dbReference>